<keyword evidence="6 7" id="KW-0238">DNA-binding</keyword>
<dbReference type="InterPro" id="IPR003593">
    <property type="entry name" value="AAA+_ATPase"/>
</dbReference>
<dbReference type="AlphaFoldDB" id="A0A174FHM4"/>
<evidence type="ECO:0000256" key="6">
    <source>
        <dbReference type="ARBA" id="ARBA00023125"/>
    </source>
</evidence>
<dbReference type="GO" id="GO:0006270">
    <property type="term" value="P:DNA replication initiation"/>
    <property type="evidence" value="ECO:0007669"/>
    <property type="project" value="InterPro"/>
</dbReference>
<accession>A0A174FHM4</accession>
<sequence length="574" mass="62369">MDEEASIILGDAIAFCQRDGQDARLINMLGQSRAISLTEDTLTIEAPSRFAIAQLKKHQPTIEAYLEEIAFAPIALDIVAPQGAATESAAATAPATAPAASPTVPASASDVPTIEHQHSDVSRETMAPLPTAAATSTNAPVTHMPIAHDAAAGADSGIAIKNTLSADDFRRMMNQMKGGAPTKSTQAATPASPMPAPTVPAEQNTDGAPLAANSKFTFENFVYGPENSHAYRSALKFAALADERGTCTSLFIYGKSGLGKTHLLLAIKNELAEKSPEIKVKYANSQAYLDDLMTEFDRQKKSNAPIMQAYHGVDVLIIDDIQNIIGKRASVDYFFQLMDEFIRNNKKVVIAADRAPKDLSMDERLTSRFNAGMLCLVAEPSYEMKYKILQRYYENTIVAAPEAGDDSLLAAYGGDGGHLTDEHFKHMAEVSGTNIRELESFCERCAGEAGDREREGGELTFDDIDAIASQYFDTSAKKINVQTVQSVIEEQYGVTHEELIGPRRNANIAKARHIAIYLAIEMCEMTTTAVGAEFGNRNHSTVSTSYKKVQKMIQEDRTVTEDLKSLRDKITLRS</sequence>
<evidence type="ECO:0000313" key="13">
    <source>
        <dbReference type="Proteomes" id="UP000095468"/>
    </source>
</evidence>
<evidence type="ECO:0000256" key="2">
    <source>
        <dbReference type="ARBA" id="ARBA00022705"/>
    </source>
</evidence>
<dbReference type="GO" id="GO:0008289">
    <property type="term" value="F:lipid binding"/>
    <property type="evidence" value="ECO:0007669"/>
    <property type="project" value="UniProtKB-KW"/>
</dbReference>
<organism evidence="12 13">
    <name type="scientific">Collinsella aerofaciens</name>
    <dbReference type="NCBI Taxonomy" id="74426"/>
    <lineage>
        <taxon>Bacteria</taxon>
        <taxon>Bacillati</taxon>
        <taxon>Actinomycetota</taxon>
        <taxon>Coriobacteriia</taxon>
        <taxon>Coriobacteriales</taxon>
        <taxon>Coriobacteriaceae</taxon>
        <taxon>Collinsella</taxon>
    </lineage>
</organism>
<dbReference type="Gene3D" id="3.40.50.300">
    <property type="entry name" value="P-loop containing nucleotide triphosphate hydrolases"/>
    <property type="match status" value="1"/>
</dbReference>
<comment type="function">
    <text evidence="7">Plays an essential role in the initiation and regulation of chromosomal replication. ATP-DnaA binds to the origin of replication (oriC) to initiate formation of the DNA replication initiation complex once per cell cycle. Binds the DnaA box (a 9 base pair repeat at the origin) and separates the double-stranded (ds)DNA. Forms a right-handed helical filament on oriC DNA; dsDNA binds to the exterior of the filament while single-stranded (ss)DNA is stabiized in the filament's interior. The ATP-DnaA-oriC complex binds and stabilizes one strand of the AT-rich DNA unwinding element (DUE), permitting loading of DNA polymerase. After initiation quickly degrades to an ADP-DnaA complex that is not apt for DNA replication. Binds acidic phospholipids.</text>
</comment>
<dbReference type="PRINTS" id="PR00051">
    <property type="entry name" value="DNAA"/>
</dbReference>
<evidence type="ECO:0000256" key="3">
    <source>
        <dbReference type="ARBA" id="ARBA00022741"/>
    </source>
</evidence>
<evidence type="ECO:0000256" key="8">
    <source>
        <dbReference type="RuleBase" id="RU004227"/>
    </source>
</evidence>
<gene>
    <name evidence="12" type="primary">dnaA_2</name>
    <name evidence="12" type="ORF">ERS852381_01678</name>
</gene>
<dbReference type="GO" id="GO:0003688">
    <property type="term" value="F:DNA replication origin binding"/>
    <property type="evidence" value="ECO:0007669"/>
    <property type="project" value="TreeGrafter"/>
</dbReference>
<evidence type="ECO:0000259" key="11">
    <source>
        <dbReference type="SMART" id="SM00760"/>
    </source>
</evidence>
<keyword evidence="4 7" id="KW-0067">ATP-binding</keyword>
<dbReference type="SUPFAM" id="SSF52540">
    <property type="entry name" value="P-loop containing nucleoside triphosphate hydrolases"/>
    <property type="match status" value="1"/>
</dbReference>
<evidence type="ECO:0000313" key="12">
    <source>
        <dbReference type="EMBL" id="CUO48336.1"/>
    </source>
</evidence>
<protein>
    <recommendedName>
        <fullName evidence="7">Chromosomal replication initiator protein DnaA</fullName>
    </recommendedName>
</protein>
<dbReference type="CDD" id="cd00009">
    <property type="entry name" value="AAA"/>
    <property type="match status" value="1"/>
</dbReference>
<proteinExistence type="inferred from homology"/>
<evidence type="ECO:0000256" key="1">
    <source>
        <dbReference type="ARBA" id="ARBA00022490"/>
    </source>
</evidence>
<feature type="region of interest" description="Disordered" evidence="9">
    <location>
        <begin position="90"/>
        <end position="110"/>
    </location>
</feature>
<feature type="region of interest" description="Disordered" evidence="9">
    <location>
        <begin position="177"/>
        <end position="205"/>
    </location>
</feature>
<dbReference type="InterPro" id="IPR020591">
    <property type="entry name" value="Chromosome_initiator_DnaA-like"/>
</dbReference>
<evidence type="ECO:0000256" key="9">
    <source>
        <dbReference type="SAM" id="MobiDB-lite"/>
    </source>
</evidence>
<dbReference type="SMART" id="SM00760">
    <property type="entry name" value="Bac_DnaA_C"/>
    <property type="match status" value="1"/>
</dbReference>
<dbReference type="GO" id="GO:0006275">
    <property type="term" value="P:regulation of DNA replication"/>
    <property type="evidence" value="ECO:0007669"/>
    <property type="project" value="InterPro"/>
</dbReference>
<dbReference type="EMBL" id="CYYP01000016">
    <property type="protein sequence ID" value="CUO48336.1"/>
    <property type="molecule type" value="Genomic_DNA"/>
</dbReference>
<keyword evidence="1" id="KW-0963">Cytoplasm</keyword>
<dbReference type="GO" id="GO:0005886">
    <property type="term" value="C:plasma membrane"/>
    <property type="evidence" value="ECO:0007669"/>
    <property type="project" value="TreeGrafter"/>
</dbReference>
<keyword evidence="5" id="KW-0446">Lipid-binding</keyword>
<dbReference type="SUPFAM" id="SSF48295">
    <property type="entry name" value="TrpR-like"/>
    <property type="match status" value="1"/>
</dbReference>
<dbReference type="InterPro" id="IPR013159">
    <property type="entry name" value="DnaA_C"/>
</dbReference>
<dbReference type="InterPro" id="IPR010921">
    <property type="entry name" value="Trp_repressor/repl_initiator"/>
</dbReference>
<dbReference type="PANTHER" id="PTHR30050">
    <property type="entry name" value="CHROMOSOMAL REPLICATION INITIATOR PROTEIN DNAA"/>
    <property type="match status" value="1"/>
</dbReference>
<keyword evidence="3 7" id="KW-0547">Nucleotide-binding</keyword>
<comment type="similarity">
    <text evidence="8">Belongs to the DnaA family.</text>
</comment>
<feature type="domain" description="AAA+ ATPase" evidence="10">
    <location>
        <begin position="246"/>
        <end position="374"/>
    </location>
</feature>
<dbReference type="InterPro" id="IPR027417">
    <property type="entry name" value="P-loop_NTPase"/>
</dbReference>
<dbReference type="InterPro" id="IPR013317">
    <property type="entry name" value="DnaA_dom"/>
</dbReference>
<dbReference type="SMART" id="SM00382">
    <property type="entry name" value="AAA"/>
    <property type="match status" value="1"/>
</dbReference>
<dbReference type="Proteomes" id="UP000095468">
    <property type="component" value="Unassembled WGS sequence"/>
</dbReference>
<name>A0A174FHM4_9ACTN</name>
<dbReference type="Gene3D" id="1.10.1750.10">
    <property type="match status" value="1"/>
</dbReference>
<evidence type="ECO:0000256" key="7">
    <source>
        <dbReference type="RuleBase" id="RU000577"/>
    </source>
</evidence>
<feature type="domain" description="Chromosomal replication initiator DnaA C-terminal" evidence="11">
    <location>
        <begin position="480"/>
        <end position="549"/>
    </location>
</feature>
<evidence type="ECO:0000256" key="4">
    <source>
        <dbReference type="ARBA" id="ARBA00022840"/>
    </source>
</evidence>
<reference evidence="12 13" key="1">
    <citation type="submission" date="2015-09" db="EMBL/GenBank/DDBJ databases">
        <authorList>
            <consortium name="Pathogen Informatics"/>
        </authorList>
    </citation>
    <scope>NUCLEOTIDE SEQUENCE [LARGE SCALE GENOMIC DNA]</scope>
    <source>
        <strain evidence="12 13">2789STDY5608823</strain>
    </source>
</reference>
<dbReference type="RefSeq" id="WP_055287302.1">
    <property type="nucleotide sequence ID" value="NZ_CYYP01000016.1"/>
</dbReference>
<dbReference type="CDD" id="cd06571">
    <property type="entry name" value="Bac_DnaA_C"/>
    <property type="match status" value="1"/>
</dbReference>
<dbReference type="Pfam" id="PF08299">
    <property type="entry name" value="Bac_DnaA_C"/>
    <property type="match status" value="1"/>
</dbReference>
<evidence type="ECO:0000259" key="10">
    <source>
        <dbReference type="SMART" id="SM00382"/>
    </source>
</evidence>
<evidence type="ECO:0000256" key="5">
    <source>
        <dbReference type="ARBA" id="ARBA00023121"/>
    </source>
</evidence>
<keyword evidence="2 7" id="KW-0235">DNA replication</keyword>
<dbReference type="PANTHER" id="PTHR30050:SF2">
    <property type="entry name" value="CHROMOSOMAL REPLICATION INITIATOR PROTEIN DNAA"/>
    <property type="match status" value="1"/>
</dbReference>
<dbReference type="Pfam" id="PF00308">
    <property type="entry name" value="Bac_DnaA"/>
    <property type="match status" value="1"/>
</dbReference>
<dbReference type="GO" id="GO:0005524">
    <property type="term" value="F:ATP binding"/>
    <property type="evidence" value="ECO:0007669"/>
    <property type="project" value="UniProtKB-KW"/>
</dbReference>
<feature type="compositionally biased region" description="Low complexity" evidence="9">
    <location>
        <begin position="90"/>
        <end position="109"/>
    </location>
</feature>